<dbReference type="Proteomes" id="UP001139521">
    <property type="component" value="Unassembled WGS sequence"/>
</dbReference>
<evidence type="ECO:0000313" key="1">
    <source>
        <dbReference type="EMBL" id="MCL6220832.1"/>
    </source>
</evidence>
<keyword evidence="2" id="KW-1185">Reference proteome</keyword>
<dbReference type="RefSeq" id="WP_249603510.1">
    <property type="nucleotide sequence ID" value="NZ_JAKHSK010000059.1"/>
</dbReference>
<accession>A0A9X2CR55</accession>
<organism evidence="1 2">
    <name type="scientific">Zunongwangia pacifica</name>
    <dbReference type="NCBI Taxonomy" id="2911062"/>
    <lineage>
        <taxon>Bacteria</taxon>
        <taxon>Pseudomonadati</taxon>
        <taxon>Bacteroidota</taxon>
        <taxon>Flavobacteriia</taxon>
        <taxon>Flavobacteriales</taxon>
        <taxon>Flavobacteriaceae</taxon>
        <taxon>Zunongwangia</taxon>
    </lineage>
</organism>
<proteinExistence type="predicted"/>
<protein>
    <submittedName>
        <fullName evidence="1">Uncharacterized protein</fullName>
    </submittedName>
</protein>
<reference evidence="1" key="1">
    <citation type="submission" date="2022-01" db="EMBL/GenBank/DDBJ databases">
        <title>Genome sequencing of Zunongwangia sp. M21534 genome.</title>
        <authorList>
            <person name="Chen Y."/>
            <person name="Dong C."/>
            <person name="Shao Z."/>
        </authorList>
    </citation>
    <scope>NUCLEOTIDE SEQUENCE</scope>
    <source>
        <strain evidence="1">MCCC M21534</strain>
    </source>
</reference>
<dbReference type="AlphaFoldDB" id="A0A9X2CR55"/>
<sequence length="91" mass="10967">MEHKLYLYNKKRGIIMATLDLRQSVLEYIKNKADGKFLRLVDAMAKTYQEEEIPERISIEQYNKEIDESIAQINRGEFYTQEEMEKMAKEW</sequence>
<evidence type="ECO:0000313" key="2">
    <source>
        <dbReference type="Proteomes" id="UP001139521"/>
    </source>
</evidence>
<name>A0A9X2CR55_9FLAO</name>
<gene>
    <name evidence="1" type="ORF">L1967_21280</name>
</gene>
<comment type="caution">
    <text evidence="1">The sequence shown here is derived from an EMBL/GenBank/DDBJ whole genome shotgun (WGS) entry which is preliminary data.</text>
</comment>
<dbReference type="EMBL" id="JAKHSK010000059">
    <property type="protein sequence ID" value="MCL6220832.1"/>
    <property type="molecule type" value="Genomic_DNA"/>
</dbReference>